<reference evidence="2 3" key="1">
    <citation type="submission" date="2018-08" db="EMBL/GenBank/DDBJ databases">
        <title>Diversity &amp; Physiological Properties of Lignin-Decomposing Actinobacteria from Soil.</title>
        <authorList>
            <person name="Roh S.G."/>
            <person name="Kim S.B."/>
        </authorList>
    </citation>
    <scope>NUCLEOTIDE SEQUENCE [LARGE SCALE GENOMIC DNA]</scope>
    <source>
        <strain evidence="2 3">MMS17-GH009</strain>
    </source>
</reference>
<keyword evidence="3" id="KW-1185">Reference proteome</keyword>
<organism evidence="2 3">
    <name type="scientific">Kitasatospora xanthocidica</name>
    <dbReference type="NCBI Taxonomy" id="83382"/>
    <lineage>
        <taxon>Bacteria</taxon>
        <taxon>Bacillati</taxon>
        <taxon>Actinomycetota</taxon>
        <taxon>Actinomycetes</taxon>
        <taxon>Kitasatosporales</taxon>
        <taxon>Streptomycetaceae</taxon>
        <taxon>Kitasatospora</taxon>
    </lineage>
</organism>
<evidence type="ECO:0000259" key="1">
    <source>
        <dbReference type="PROSITE" id="PS50943"/>
    </source>
</evidence>
<name>A0A372ZW58_9ACTN</name>
<gene>
    <name evidence="2" type="ORF">DR950_18120</name>
</gene>
<dbReference type="InterPro" id="IPR010982">
    <property type="entry name" value="Lambda_DNA-bd_dom_sf"/>
</dbReference>
<feature type="domain" description="HTH cro/C1-type" evidence="1">
    <location>
        <begin position="70"/>
        <end position="124"/>
    </location>
</feature>
<dbReference type="Pfam" id="PF01381">
    <property type="entry name" value="HTH_3"/>
    <property type="match status" value="1"/>
</dbReference>
<sequence length="135" mass="14519">MCHPPARRGCGARVRQDGAVSTCLDGRGVRVPRTQQSPAQFVASGDWPDVELAEDAPPEAVVGLAFVLRLRGELAERSWSARELGRQAGVAHTTINRLLAGEVLPDVATIVRLEVALRIDLYPAGLWAELADKGE</sequence>
<dbReference type="SUPFAM" id="SSF47413">
    <property type="entry name" value="lambda repressor-like DNA-binding domains"/>
    <property type="match status" value="1"/>
</dbReference>
<dbReference type="AlphaFoldDB" id="A0A372ZW58"/>
<dbReference type="EMBL" id="QVIG01000001">
    <property type="protein sequence ID" value="RGD59455.1"/>
    <property type="molecule type" value="Genomic_DNA"/>
</dbReference>
<dbReference type="InterPro" id="IPR001387">
    <property type="entry name" value="Cro/C1-type_HTH"/>
</dbReference>
<dbReference type="Gene3D" id="1.10.260.40">
    <property type="entry name" value="lambda repressor-like DNA-binding domains"/>
    <property type="match status" value="1"/>
</dbReference>
<evidence type="ECO:0000313" key="3">
    <source>
        <dbReference type="Proteomes" id="UP000263377"/>
    </source>
</evidence>
<dbReference type="CDD" id="cd00093">
    <property type="entry name" value="HTH_XRE"/>
    <property type="match status" value="1"/>
</dbReference>
<evidence type="ECO:0000313" key="2">
    <source>
        <dbReference type="EMBL" id="RGD59455.1"/>
    </source>
</evidence>
<proteinExistence type="predicted"/>
<dbReference type="SMART" id="SM00530">
    <property type="entry name" value="HTH_XRE"/>
    <property type="match status" value="1"/>
</dbReference>
<protein>
    <submittedName>
        <fullName evidence="2">XRE family transcriptional regulator</fullName>
    </submittedName>
</protein>
<dbReference type="GO" id="GO:0003677">
    <property type="term" value="F:DNA binding"/>
    <property type="evidence" value="ECO:0007669"/>
    <property type="project" value="InterPro"/>
</dbReference>
<comment type="caution">
    <text evidence="2">The sequence shown here is derived from an EMBL/GenBank/DDBJ whole genome shotgun (WGS) entry which is preliminary data.</text>
</comment>
<dbReference type="PROSITE" id="PS50943">
    <property type="entry name" value="HTH_CROC1"/>
    <property type="match status" value="1"/>
</dbReference>
<accession>A0A372ZW58</accession>
<dbReference type="Proteomes" id="UP000263377">
    <property type="component" value="Unassembled WGS sequence"/>
</dbReference>